<dbReference type="Proteomes" id="UP000265020">
    <property type="component" value="Unassembled WGS sequence"/>
</dbReference>
<feature type="transmembrane region" description="Helical" evidence="6">
    <location>
        <begin position="65"/>
        <end position="84"/>
    </location>
</feature>
<evidence type="ECO:0000313" key="10">
    <source>
        <dbReference type="Proteomes" id="UP000265020"/>
    </source>
</evidence>
<evidence type="ECO:0000256" key="1">
    <source>
        <dbReference type="ARBA" id="ARBA00004141"/>
    </source>
</evidence>
<dbReference type="InterPro" id="IPR032415">
    <property type="entry name" value="TRPM_tetra"/>
</dbReference>
<dbReference type="GO" id="GO:0051262">
    <property type="term" value="P:protein tetramerization"/>
    <property type="evidence" value="ECO:0007669"/>
    <property type="project" value="InterPro"/>
</dbReference>
<evidence type="ECO:0000256" key="5">
    <source>
        <dbReference type="ARBA" id="ARBA00034269"/>
    </source>
</evidence>
<feature type="transmembrane region" description="Helical" evidence="6">
    <location>
        <begin position="202"/>
        <end position="221"/>
    </location>
</feature>
<reference evidence="9" key="1">
    <citation type="submission" date="2025-08" db="UniProtKB">
        <authorList>
            <consortium name="Ensembl"/>
        </authorList>
    </citation>
    <scope>IDENTIFICATION</scope>
</reference>
<dbReference type="Pfam" id="PF16519">
    <property type="entry name" value="TRPM_tetra"/>
    <property type="match status" value="1"/>
</dbReference>
<dbReference type="InterPro" id="IPR050927">
    <property type="entry name" value="TRPM"/>
</dbReference>
<dbReference type="Gene3D" id="1.20.5.1010">
    <property type="entry name" value="TRPM, tetramerisation domain"/>
    <property type="match status" value="1"/>
</dbReference>
<feature type="transmembrane region" description="Helical" evidence="6">
    <location>
        <begin position="132"/>
        <end position="153"/>
    </location>
</feature>
<accession>A0A3Q2CCH3</accession>
<evidence type="ECO:0000313" key="9">
    <source>
        <dbReference type="Ensembl" id="ENSCVAP00000002629.1"/>
    </source>
</evidence>
<comment type="catalytic activity">
    <reaction evidence="5">
        <text>Mg(2+)(in) = Mg(2+)(out)</text>
        <dbReference type="Rhea" id="RHEA:29827"/>
        <dbReference type="ChEBI" id="CHEBI:18420"/>
    </reaction>
</comment>
<dbReference type="Ensembl" id="ENSCVAT00000011393.1">
    <property type="protein sequence ID" value="ENSCVAP00000002629.1"/>
    <property type="gene ID" value="ENSCVAG00000003806.1"/>
</dbReference>
<feature type="domain" description="TRPM tetramerisation" evidence="8">
    <location>
        <begin position="374"/>
        <end position="406"/>
    </location>
</feature>
<evidence type="ECO:0000259" key="7">
    <source>
        <dbReference type="Pfam" id="PF00520"/>
    </source>
</evidence>
<dbReference type="Pfam" id="PF00520">
    <property type="entry name" value="Ion_trans"/>
    <property type="match status" value="1"/>
</dbReference>
<feature type="domain" description="Ion transport" evidence="7">
    <location>
        <begin position="69"/>
        <end position="300"/>
    </location>
</feature>
<reference evidence="9" key="2">
    <citation type="submission" date="2025-09" db="UniProtKB">
        <authorList>
            <consortium name="Ensembl"/>
        </authorList>
    </citation>
    <scope>IDENTIFICATION</scope>
</reference>
<evidence type="ECO:0000256" key="2">
    <source>
        <dbReference type="ARBA" id="ARBA00022692"/>
    </source>
</evidence>
<sequence>MCHVPQSHETPLFGIEPDSVDAERGLPFQDKSVGSASEMVSNAFRQCLSWIKRMYDFYTAPVVKFWFHTMFYLCFLMLFSYVILVKMEESPSVLEWLVIAYIISTGVEKTREVLMSEPRKLRQKLKVWFSEYWNISDFVAILLFLFGLVMRWLGDPYHTAGRIAYCLDIIFWFVRVLDLLAVNQHAGPYLTMITKMTSNMSFIVVMMVIVLLSFGVSRKAILDPDQEPSWSLARDIVFQPYWMIFGEVYAQEHDSCAEDDSCPPAYFLSPLLQAVYMFFQYIIMVNILIAFFNNIYFDMASISNKLWKYNRYRYIRTYQERPWLPPPLILLSHMALAVRKIYRRFCGDAEGEEKQLYLGFEDKKKLYEFEEKCKVNFIQDSLSELDGQLGQLQDLSALAVDTLTLLSASDSLHQEEARLAQCHRISAANHHVLPHSWALPHRGGGDLSFLSKPIETLKYFNDGFPYICVAVCRVDLPQKVFLNLQNIEFAVLVCLWSMLRSTFYYFISNFLLFAEVKSSSFQSSDNMYPHFSGIDLMKKINVIQPDIHAFVYLFYFVAVHPF</sequence>
<keyword evidence="2 6" id="KW-0812">Transmembrane</keyword>
<evidence type="ECO:0008006" key="11">
    <source>
        <dbReference type="Google" id="ProtNLM"/>
    </source>
</evidence>
<feature type="transmembrane region" description="Helical" evidence="6">
    <location>
        <begin position="274"/>
        <end position="297"/>
    </location>
</feature>
<keyword evidence="3 6" id="KW-1133">Transmembrane helix</keyword>
<dbReference type="GeneTree" id="ENSGT00940000158164"/>
<evidence type="ECO:0000256" key="4">
    <source>
        <dbReference type="ARBA" id="ARBA00023136"/>
    </source>
</evidence>
<keyword evidence="10" id="KW-1185">Reference proteome</keyword>
<dbReference type="GO" id="GO:0005261">
    <property type="term" value="F:monoatomic cation channel activity"/>
    <property type="evidence" value="ECO:0007669"/>
    <property type="project" value="TreeGrafter"/>
</dbReference>
<evidence type="ECO:0000256" key="3">
    <source>
        <dbReference type="ARBA" id="ARBA00022989"/>
    </source>
</evidence>
<dbReference type="PANTHER" id="PTHR13800:SF15">
    <property type="entry name" value="TRANSIENT RECEPTOR POTENTIAL CATION CHANNEL SUBFAMILY M MEMBER 6"/>
    <property type="match status" value="1"/>
</dbReference>
<dbReference type="InterPro" id="IPR037162">
    <property type="entry name" value="TRPM_tetra_sf"/>
</dbReference>
<dbReference type="PANTHER" id="PTHR13800">
    <property type="entry name" value="TRANSIENT RECEPTOR POTENTIAL CATION CHANNEL, SUBFAMILY M, MEMBER 6"/>
    <property type="match status" value="1"/>
</dbReference>
<protein>
    <recommendedName>
        <fullName evidence="11">Ion transport domain-containing protein</fullName>
    </recommendedName>
</protein>
<dbReference type="InterPro" id="IPR005821">
    <property type="entry name" value="Ion_trans_dom"/>
</dbReference>
<comment type="subcellular location">
    <subcellularLocation>
        <location evidence="1">Membrane</location>
        <topology evidence="1">Multi-pass membrane protein</topology>
    </subcellularLocation>
</comment>
<dbReference type="GO" id="GO:0030001">
    <property type="term" value="P:metal ion transport"/>
    <property type="evidence" value="ECO:0007669"/>
    <property type="project" value="TreeGrafter"/>
</dbReference>
<organism evidence="9 10">
    <name type="scientific">Cyprinodon variegatus</name>
    <name type="common">Sheepshead minnow</name>
    <dbReference type="NCBI Taxonomy" id="28743"/>
    <lineage>
        <taxon>Eukaryota</taxon>
        <taxon>Metazoa</taxon>
        <taxon>Chordata</taxon>
        <taxon>Craniata</taxon>
        <taxon>Vertebrata</taxon>
        <taxon>Euteleostomi</taxon>
        <taxon>Actinopterygii</taxon>
        <taxon>Neopterygii</taxon>
        <taxon>Teleostei</taxon>
        <taxon>Neoteleostei</taxon>
        <taxon>Acanthomorphata</taxon>
        <taxon>Ovalentaria</taxon>
        <taxon>Atherinomorphae</taxon>
        <taxon>Cyprinodontiformes</taxon>
        <taxon>Cyprinodontidae</taxon>
        <taxon>Cyprinodon</taxon>
    </lineage>
</organism>
<name>A0A3Q2CCH3_CYPVA</name>
<evidence type="ECO:0000259" key="8">
    <source>
        <dbReference type="Pfam" id="PF16519"/>
    </source>
</evidence>
<dbReference type="AlphaFoldDB" id="A0A3Q2CCH3"/>
<proteinExistence type="predicted"/>
<keyword evidence="4 6" id="KW-0472">Membrane</keyword>
<dbReference type="GO" id="GO:0016324">
    <property type="term" value="C:apical plasma membrane"/>
    <property type="evidence" value="ECO:0007669"/>
    <property type="project" value="TreeGrafter"/>
</dbReference>
<evidence type="ECO:0000256" key="6">
    <source>
        <dbReference type="SAM" id="Phobius"/>
    </source>
</evidence>